<organism evidence="3 4">
    <name type="scientific">Salvia divinorum</name>
    <name type="common">Maria pastora</name>
    <name type="synonym">Diviner's sage</name>
    <dbReference type="NCBI Taxonomy" id="28513"/>
    <lineage>
        <taxon>Eukaryota</taxon>
        <taxon>Viridiplantae</taxon>
        <taxon>Streptophyta</taxon>
        <taxon>Embryophyta</taxon>
        <taxon>Tracheophyta</taxon>
        <taxon>Spermatophyta</taxon>
        <taxon>Magnoliopsida</taxon>
        <taxon>eudicotyledons</taxon>
        <taxon>Gunneridae</taxon>
        <taxon>Pentapetalae</taxon>
        <taxon>asterids</taxon>
        <taxon>lamiids</taxon>
        <taxon>Lamiales</taxon>
        <taxon>Lamiaceae</taxon>
        <taxon>Nepetoideae</taxon>
        <taxon>Mentheae</taxon>
        <taxon>Salviinae</taxon>
        <taxon>Salvia</taxon>
        <taxon>Salvia subgen. Calosphace</taxon>
    </lineage>
</organism>
<evidence type="ECO:0000313" key="4">
    <source>
        <dbReference type="Proteomes" id="UP001567538"/>
    </source>
</evidence>
<dbReference type="AlphaFoldDB" id="A0ABD1HJK2"/>
<evidence type="ECO:0000256" key="1">
    <source>
        <dbReference type="PROSITE-ProRule" id="PRU00834"/>
    </source>
</evidence>
<dbReference type="PANTHER" id="PTHR20922">
    <property type="entry name" value="DNL-TYPE ZINC FINGER PROTEIN"/>
    <property type="match status" value="1"/>
</dbReference>
<dbReference type="EMBL" id="JBEAFC010000005">
    <property type="protein sequence ID" value="KAL1556612.1"/>
    <property type="molecule type" value="Genomic_DNA"/>
</dbReference>
<evidence type="ECO:0000313" key="3">
    <source>
        <dbReference type="EMBL" id="KAL1556612.1"/>
    </source>
</evidence>
<dbReference type="PROSITE" id="PS51501">
    <property type="entry name" value="ZF_DNL"/>
    <property type="match status" value="1"/>
</dbReference>
<protein>
    <recommendedName>
        <fullName evidence="2">DNL-type domain-containing protein</fullName>
    </recommendedName>
</protein>
<dbReference type="GO" id="GO:0008270">
    <property type="term" value="F:zinc ion binding"/>
    <property type="evidence" value="ECO:0007669"/>
    <property type="project" value="UniProtKB-KW"/>
</dbReference>
<sequence length="181" mass="20376">MEAVISFKCLGFDNSLSFVAKPPKFSFPFSQLFRPNFGVKYGNFTLPISSSVAVRSVRRSRVSYRENKGADHCFRVPTISCLMVDGNGEYKEMEQSSSMDCQQEGVIDLKLPRIRLLVSFTCDGCVVRSQRLINKLAYERGFVYVQCSGCSQYHKLVDNLGLVIEYNLQVGIGLDAKTDRV</sequence>
<dbReference type="Pfam" id="PF05180">
    <property type="entry name" value="zf-DNL"/>
    <property type="match status" value="1"/>
</dbReference>
<keyword evidence="1" id="KW-0479">Metal-binding</keyword>
<keyword evidence="1" id="KW-0862">Zinc</keyword>
<comment type="caution">
    <text evidence="3">The sequence shown here is derived from an EMBL/GenBank/DDBJ whole genome shotgun (WGS) entry which is preliminary data.</text>
</comment>
<keyword evidence="1" id="KW-0863">Zinc-finger</keyword>
<feature type="domain" description="DNL-type" evidence="2">
    <location>
        <begin position="111"/>
        <end position="181"/>
    </location>
</feature>
<dbReference type="InterPro" id="IPR024158">
    <property type="entry name" value="Mt_import_TIM15"/>
</dbReference>
<reference evidence="3 4" key="1">
    <citation type="submission" date="2024-06" db="EMBL/GenBank/DDBJ databases">
        <title>A chromosome level genome sequence of Diviner's sage (Salvia divinorum).</title>
        <authorList>
            <person name="Ford S.A."/>
            <person name="Ro D.-K."/>
            <person name="Ness R.W."/>
            <person name="Phillips M.A."/>
        </authorList>
    </citation>
    <scope>NUCLEOTIDE SEQUENCE [LARGE SCALE GENOMIC DNA]</scope>
    <source>
        <strain evidence="3">SAF-2024a</strain>
        <tissue evidence="3">Leaf</tissue>
    </source>
</reference>
<evidence type="ECO:0000259" key="2">
    <source>
        <dbReference type="PROSITE" id="PS51501"/>
    </source>
</evidence>
<dbReference type="InterPro" id="IPR007853">
    <property type="entry name" value="Znf_DNL-typ"/>
</dbReference>
<accession>A0ABD1HJK2</accession>
<proteinExistence type="predicted"/>
<gene>
    <name evidence="3" type="ORF">AAHA92_12209</name>
</gene>
<dbReference type="PANTHER" id="PTHR20922:SF19">
    <property type="entry name" value="F24J5.3"/>
    <property type="match status" value="1"/>
</dbReference>
<dbReference type="Proteomes" id="UP001567538">
    <property type="component" value="Unassembled WGS sequence"/>
</dbReference>
<name>A0ABD1HJK2_SALDI</name>
<keyword evidence="4" id="KW-1185">Reference proteome</keyword>